<dbReference type="Proteomes" id="UP000305906">
    <property type="component" value="Unassembled WGS sequence"/>
</dbReference>
<feature type="domain" description="Thiamine pyrophosphate enzyme TPP-binding" evidence="5">
    <location>
        <begin position="63"/>
        <end position="169"/>
    </location>
</feature>
<gene>
    <name evidence="6" type="ORF">FE633_08010</name>
</gene>
<comment type="caution">
    <text evidence="6">The sequence shown here is derived from an EMBL/GenBank/DDBJ whole genome shotgun (WGS) entry which is preliminary data.</text>
</comment>
<evidence type="ECO:0000313" key="7">
    <source>
        <dbReference type="Proteomes" id="UP000305906"/>
    </source>
</evidence>
<keyword evidence="4" id="KW-0812">Transmembrane</keyword>
<evidence type="ECO:0000256" key="2">
    <source>
        <dbReference type="ARBA" id="ARBA00023239"/>
    </source>
</evidence>
<feature type="transmembrane region" description="Helical" evidence="4">
    <location>
        <begin position="62"/>
        <end position="81"/>
    </location>
</feature>
<dbReference type="GO" id="GO:0030976">
    <property type="term" value="F:thiamine pyrophosphate binding"/>
    <property type="evidence" value="ECO:0007669"/>
    <property type="project" value="InterPro"/>
</dbReference>
<feature type="compositionally biased region" description="Low complexity" evidence="3">
    <location>
        <begin position="1"/>
        <end position="18"/>
    </location>
</feature>
<dbReference type="PANTHER" id="PTHR42818:SF1">
    <property type="entry name" value="SULFOPYRUVATE DECARBOXYLASE"/>
    <property type="match status" value="1"/>
</dbReference>
<feature type="region of interest" description="Disordered" evidence="3">
    <location>
        <begin position="1"/>
        <end position="20"/>
    </location>
</feature>
<sequence>MTALGAQARTGTQAQTGTPPRIDRRRFVADLISRLPEDALVVSGLGSPSYDVFAAGDRPGNFYLWGAMGAAAPLALGLALAQPERPVVAITGDGEHLMGIGALGTIGAVLPPNLTIVVLDNAHFGETGMQPSHTGLGTDLVAVARGFGIRDTVRITDLDQAEDLAARIRARTATTYAQVLITTDEPPRALPPRDGVANKNSFRAALGLSTF</sequence>
<dbReference type="Pfam" id="PF02775">
    <property type="entry name" value="TPP_enzyme_C"/>
    <property type="match status" value="1"/>
</dbReference>
<dbReference type="PANTHER" id="PTHR42818">
    <property type="entry name" value="SULFOPYRUVATE DECARBOXYLASE SUBUNIT ALPHA"/>
    <property type="match status" value="1"/>
</dbReference>
<dbReference type="RefSeq" id="WP_138044395.1">
    <property type="nucleotide sequence ID" value="NZ_VBZC01000007.1"/>
</dbReference>
<name>A0A5R9G1G4_9ACTN</name>
<keyword evidence="2" id="KW-0456">Lyase</keyword>
<reference evidence="6 7" key="1">
    <citation type="submission" date="2019-05" db="EMBL/GenBank/DDBJ databases">
        <title>Streptomyces sp. NEAU-C151, a novel actinomycete isolated from soil.</title>
        <authorList>
            <person name="Han L."/>
            <person name="Jiang H."/>
        </authorList>
    </citation>
    <scope>NUCLEOTIDE SEQUENCE [LARGE SCALE GENOMIC DNA]</scope>
    <source>
        <strain evidence="6 7">NEAU-C151</strain>
    </source>
</reference>
<evidence type="ECO:0000313" key="6">
    <source>
        <dbReference type="EMBL" id="TLS46634.1"/>
    </source>
</evidence>
<keyword evidence="4" id="KW-0472">Membrane</keyword>
<accession>A0A5R9G1G4</accession>
<dbReference type="InterPro" id="IPR011766">
    <property type="entry name" value="TPP_enzyme_TPP-bd"/>
</dbReference>
<evidence type="ECO:0000256" key="4">
    <source>
        <dbReference type="SAM" id="Phobius"/>
    </source>
</evidence>
<dbReference type="GO" id="GO:0016831">
    <property type="term" value="F:carboxy-lyase activity"/>
    <property type="evidence" value="ECO:0007669"/>
    <property type="project" value="UniProtKB-KW"/>
</dbReference>
<keyword evidence="1" id="KW-0210">Decarboxylase</keyword>
<keyword evidence="4" id="KW-1133">Transmembrane helix</keyword>
<dbReference type="SUPFAM" id="SSF52518">
    <property type="entry name" value="Thiamin diphosphate-binding fold (THDP-binding)"/>
    <property type="match status" value="1"/>
</dbReference>
<dbReference type="GO" id="GO:0000287">
    <property type="term" value="F:magnesium ion binding"/>
    <property type="evidence" value="ECO:0007669"/>
    <property type="project" value="UniProtKB-ARBA"/>
</dbReference>
<proteinExistence type="predicted"/>
<dbReference type="InterPro" id="IPR051818">
    <property type="entry name" value="TPP_dependent_decarboxylase"/>
</dbReference>
<organism evidence="6 7">
    <name type="scientific">Streptomyces montanus</name>
    <dbReference type="NCBI Taxonomy" id="2580423"/>
    <lineage>
        <taxon>Bacteria</taxon>
        <taxon>Bacillati</taxon>
        <taxon>Actinomycetota</taxon>
        <taxon>Actinomycetes</taxon>
        <taxon>Kitasatosporales</taxon>
        <taxon>Streptomycetaceae</taxon>
        <taxon>Streptomyces</taxon>
    </lineage>
</organism>
<dbReference type="EMBL" id="VBZC01000007">
    <property type="protein sequence ID" value="TLS46634.1"/>
    <property type="molecule type" value="Genomic_DNA"/>
</dbReference>
<protein>
    <submittedName>
        <fullName evidence="6">Aldehyde dehydrogenase</fullName>
    </submittedName>
</protein>
<dbReference type="InterPro" id="IPR029061">
    <property type="entry name" value="THDP-binding"/>
</dbReference>
<evidence type="ECO:0000256" key="1">
    <source>
        <dbReference type="ARBA" id="ARBA00022793"/>
    </source>
</evidence>
<dbReference type="Gene3D" id="3.40.50.970">
    <property type="match status" value="1"/>
</dbReference>
<evidence type="ECO:0000259" key="5">
    <source>
        <dbReference type="Pfam" id="PF02775"/>
    </source>
</evidence>
<keyword evidence="7" id="KW-1185">Reference proteome</keyword>
<dbReference type="AlphaFoldDB" id="A0A5R9G1G4"/>
<evidence type="ECO:0000256" key="3">
    <source>
        <dbReference type="SAM" id="MobiDB-lite"/>
    </source>
</evidence>